<dbReference type="InterPro" id="IPR001296">
    <property type="entry name" value="Glyco_trans_1"/>
</dbReference>
<reference evidence="3 4" key="1">
    <citation type="submission" date="2019-09" db="EMBL/GenBank/DDBJ databases">
        <title>Whole-genome sequence of the purple sulfur bacterium Thiohalocapsa marina DSM 19078.</title>
        <authorList>
            <person name="Kyndt J.A."/>
            <person name="Meyer T.E."/>
        </authorList>
    </citation>
    <scope>NUCLEOTIDE SEQUENCE [LARGE SCALE GENOMIC DNA]</scope>
    <source>
        <strain evidence="3 4">DSM 19078</strain>
    </source>
</reference>
<accession>A0A5M8FLF7</accession>
<comment type="caution">
    <text evidence="3">The sequence shown here is derived from an EMBL/GenBank/DDBJ whole genome shotgun (WGS) entry which is preliminary data.</text>
</comment>
<dbReference type="PANTHER" id="PTHR46401">
    <property type="entry name" value="GLYCOSYLTRANSFERASE WBBK-RELATED"/>
    <property type="match status" value="1"/>
</dbReference>
<dbReference type="Gene3D" id="3.40.50.2000">
    <property type="entry name" value="Glycogen Phosphorylase B"/>
    <property type="match status" value="2"/>
</dbReference>
<dbReference type="EMBL" id="VWXX01000026">
    <property type="protein sequence ID" value="KAA6183951.1"/>
    <property type="molecule type" value="Genomic_DNA"/>
</dbReference>
<evidence type="ECO:0000313" key="3">
    <source>
        <dbReference type="EMBL" id="KAA6183951.1"/>
    </source>
</evidence>
<sequence length="379" mass="41589">MRVLINAVSIKDGGSLVLLVRLLAAMLERDPSVEWQVVVHPAVAARLPRHERVRTLTFDWAERTPAHLLYWYNIALPWLIRRLRPDVLFSQTNYLPDRPLACPTLLLEQHAGHFSTTFKRLMESSLNGWPARAAWRGKTRWVHRSVRSATLLTVQTRALATAIAEQAEVPLQRIRVIPHGPGLMEPVDTPRSWPGERTWRLGYVTKPGVQKHFSVLFEAVARLRATGRALALVLTLDESDPQAAALLAKALALGIGDCIDNCGNLPQGSVAEVYGTLDLFVFPSLSESFGFPMVEAMARGLPLLVADTPGNREVAGDAGLVFGADDASGLAEQIAGLMDDRAGYEARAWAALARSHLFSWDTAAESTLAVLYDLARGKA</sequence>
<evidence type="ECO:0000256" key="1">
    <source>
        <dbReference type="ARBA" id="ARBA00022679"/>
    </source>
</evidence>
<dbReference type="GO" id="GO:0016757">
    <property type="term" value="F:glycosyltransferase activity"/>
    <property type="evidence" value="ECO:0007669"/>
    <property type="project" value="TreeGrafter"/>
</dbReference>
<keyword evidence="4" id="KW-1185">Reference proteome</keyword>
<dbReference type="RefSeq" id="WP_150094062.1">
    <property type="nucleotide sequence ID" value="NZ_VWXX01000026.1"/>
</dbReference>
<dbReference type="Pfam" id="PF00534">
    <property type="entry name" value="Glycos_transf_1"/>
    <property type="match status" value="1"/>
</dbReference>
<dbReference type="SUPFAM" id="SSF53756">
    <property type="entry name" value="UDP-Glycosyltransferase/glycogen phosphorylase"/>
    <property type="match status" value="1"/>
</dbReference>
<evidence type="ECO:0000259" key="2">
    <source>
        <dbReference type="Pfam" id="PF00534"/>
    </source>
</evidence>
<dbReference type="PANTHER" id="PTHR46401:SF2">
    <property type="entry name" value="GLYCOSYLTRANSFERASE WBBK-RELATED"/>
    <property type="match status" value="1"/>
</dbReference>
<name>A0A5M8FLF7_9GAMM</name>
<gene>
    <name evidence="3" type="ORF">F2Q65_14180</name>
</gene>
<keyword evidence="1 3" id="KW-0808">Transferase</keyword>
<dbReference type="Proteomes" id="UP000322981">
    <property type="component" value="Unassembled WGS sequence"/>
</dbReference>
<protein>
    <submittedName>
        <fullName evidence="3">Glycosyltransferase family 4 protein</fullName>
    </submittedName>
</protein>
<feature type="domain" description="Glycosyl transferase family 1" evidence="2">
    <location>
        <begin position="210"/>
        <end position="344"/>
    </location>
</feature>
<evidence type="ECO:0000313" key="4">
    <source>
        <dbReference type="Proteomes" id="UP000322981"/>
    </source>
</evidence>
<organism evidence="3 4">
    <name type="scientific">Thiohalocapsa marina</name>
    <dbReference type="NCBI Taxonomy" id="424902"/>
    <lineage>
        <taxon>Bacteria</taxon>
        <taxon>Pseudomonadati</taxon>
        <taxon>Pseudomonadota</taxon>
        <taxon>Gammaproteobacteria</taxon>
        <taxon>Chromatiales</taxon>
        <taxon>Chromatiaceae</taxon>
        <taxon>Thiohalocapsa</taxon>
    </lineage>
</organism>
<proteinExistence type="predicted"/>
<dbReference type="AlphaFoldDB" id="A0A5M8FLF7"/>
<dbReference type="GO" id="GO:0009103">
    <property type="term" value="P:lipopolysaccharide biosynthetic process"/>
    <property type="evidence" value="ECO:0007669"/>
    <property type="project" value="TreeGrafter"/>
</dbReference>
<dbReference type="OrthoDB" id="9802525at2"/>